<keyword evidence="8 10" id="KW-0539">Nucleus</keyword>
<feature type="domain" description="PB1" evidence="12">
    <location>
        <begin position="228"/>
        <end position="332"/>
    </location>
</feature>
<evidence type="ECO:0000256" key="5">
    <source>
        <dbReference type="ARBA" id="ARBA00022491"/>
    </source>
</evidence>
<dbReference type="GO" id="GO:0006355">
    <property type="term" value="P:regulation of DNA-templated transcription"/>
    <property type="evidence" value="ECO:0007669"/>
    <property type="project" value="InterPro"/>
</dbReference>
<evidence type="ECO:0000256" key="8">
    <source>
        <dbReference type="ARBA" id="ARBA00023242"/>
    </source>
</evidence>
<evidence type="ECO:0000256" key="6">
    <source>
        <dbReference type="ARBA" id="ARBA00023015"/>
    </source>
</evidence>
<evidence type="ECO:0000256" key="4">
    <source>
        <dbReference type="ARBA" id="ARBA00011726"/>
    </source>
</evidence>
<evidence type="ECO:0000256" key="3">
    <source>
        <dbReference type="ARBA" id="ARBA00006728"/>
    </source>
</evidence>
<comment type="function">
    <text evidence="1 10">Aux/IAA proteins are short-lived transcriptional factors that function as repressors of early auxin response genes at low auxin concentrations.</text>
</comment>
<evidence type="ECO:0000256" key="9">
    <source>
        <dbReference type="ARBA" id="ARBA00023294"/>
    </source>
</evidence>
<accession>A0A8J5I163</accession>
<keyword evidence="9 10" id="KW-0927">Auxin signaling pathway</keyword>
<feature type="region of interest" description="Disordered" evidence="11">
    <location>
        <begin position="157"/>
        <end position="178"/>
    </location>
</feature>
<dbReference type="AlphaFoldDB" id="A0A8J5I163"/>
<comment type="subunit">
    <text evidence="4 10">Homodimers and heterodimers.</text>
</comment>
<keyword evidence="14" id="KW-1185">Reference proteome</keyword>
<evidence type="ECO:0000259" key="12">
    <source>
        <dbReference type="PROSITE" id="PS51745"/>
    </source>
</evidence>
<dbReference type="EMBL" id="JACMSC010000004">
    <property type="protein sequence ID" value="KAG6526038.1"/>
    <property type="molecule type" value="Genomic_DNA"/>
</dbReference>
<gene>
    <name evidence="13" type="ORF">ZIOFF_016013</name>
</gene>
<name>A0A8J5I163_ZINOF</name>
<evidence type="ECO:0000256" key="1">
    <source>
        <dbReference type="ARBA" id="ARBA00002159"/>
    </source>
</evidence>
<dbReference type="SUPFAM" id="SSF54277">
    <property type="entry name" value="CAD &amp; PB1 domains"/>
    <property type="match status" value="1"/>
</dbReference>
<evidence type="ECO:0000313" key="13">
    <source>
        <dbReference type="EMBL" id="KAG6526038.1"/>
    </source>
</evidence>
<dbReference type="GO" id="GO:0005634">
    <property type="term" value="C:nucleus"/>
    <property type="evidence" value="ECO:0007669"/>
    <property type="project" value="UniProtKB-SubCell"/>
</dbReference>
<evidence type="ECO:0000256" key="7">
    <source>
        <dbReference type="ARBA" id="ARBA00023163"/>
    </source>
</evidence>
<keyword evidence="5 10" id="KW-0678">Repressor</keyword>
<comment type="caution">
    <text evidence="13">The sequence shown here is derived from an EMBL/GenBank/DDBJ whole genome shotgun (WGS) entry which is preliminary data.</text>
</comment>
<evidence type="ECO:0000256" key="11">
    <source>
        <dbReference type="SAM" id="MobiDB-lite"/>
    </source>
</evidence>
<evidence type="ECO:0000313" key="14">
    <source>
        <dbReference type="Proteomes" id="UP000734854"/>
    </source>
</evidence>
<keyword evidence="6 10" id="KW-0805">Transcription regulation</keyword>
<dbReference type="FunFam" id="3.10.20.90:FF:000225">
    <property type="entry name" value="Auxin-responsive protein"/>
    <property type="match status" value="1"/>
</dbReference>
<dbReference type="PANTHER" id="PTHR31734">
    <property type="entry name" value="AUXIN-RESPONSIVE PROTEIN IAA17"/>
    <property type="match status" value="1"/>
</dbReference>
<reference evidence="13 14" key="1">
    <citation type="submission" date="2020-08" db="EMBL/GenBank/DDBJ databases">
        <title>Plant Genome Project.</title>
        <authorList>
            <person name="Zhang R.-G."/>
        </authorList>
    </citation>
    <scope>NUCLEOTIDE SEQUENCE [LARGE SCALE GENOMIC DNA]</scope>
    <source>
        <tissue evidence="13">Rhizome</tissue>
    </source>
</reference>
<keyword evidence="7 10" id="KW-0804">Transcription</keyword>
<organism evidence="13 14">
    <name type="scientific">Zingiber officinale</name>
    <name type="common">Ginger</name>
    <name type="synonym">Amomum zingiber</name>
    <dbReference type="NCBI Taxonomy" id="94328"/>
    <lineage>
        <taxon>Eukaryota</taxon>
        <taxon>Viridiplantae</taxon>
        <taxon>Streptophyta</taxon>
        <taxon>Embryophyta</taxon>
        <taxon>Tracheophyta</taxon>
        <taxon>Spermatophyta</taxon>
        <taxon>Magnoliopsida</taxon>
        <taxon>Liliopsida</taxon>
        <taxon>Zingiberales</taxon>
        <taxon>Zingiberaceae</taxon>
        <taxon>Zingiber</taxon>
    </lineage>
</organism>
<dbReference type="PROSITE" id="PS51745">
    <property type="entry name" value="PB1"/>
    <property type="match status" value="1"/>
</dbReference>
<sequence length="360" mass="39373">MIGQSRESFALHSRLHRLTMLGKRAGGEIPGARRDSHCGIEKVAMEDDHESLGDACPQLLNLIQNEKVGKKRIGGLDASEEKKLELTLGLPGGVGEEENPFVLSSCIFSKVSKTSSGRGVLGSEQLEAGLFQLQSKGGYGTEWPHKTTWNREKFDEQQSLEKAHGGTENEAGSNTSFQTGVSAGAPVVGWPPIRAFRKNLASSSVKQSVELQNGNIDEKVKVASCKKGLLIKINMDGIPIGRKVDLNACGSYKKLSVAVESLFLDLLEAQKETSTNDLRMDEEAKQAFKSLLDGSGEYTLVYEDNEGDRMLVGDVPWDMFVSSVKRLRVLKSSDLSSLHDWEARKEQQLSVEYGDEGQAN</sequence>
<dbReference type="Pfam" id="PF02309">
    <property type="entry name" value="AUX_IAA"/>
    <property type="match status" value="1"/>
</dbReference>
<evidence type="ECO:0000256" key="2">
    <source>
        <dbReference type="ARBA" id="ARBA00004123"/>
    </source>
</evidence>
<dbReference type="GO" id="GO:0009734">
    <property type="term" value="P:auxin-activated signaling pathway"/>
    <property type="evidence" value="ECO:0007669"/>
    <property type="project" value="UniProtKB-UniRule"/>
</dbReference>
<dbReference type="InterPro" id="IPR053793">
    <property type="entry name" value="PB1-like"/>
</dbReference>
<protein>
    <recommendedName>
        <fullName evidence="10">Auxin-responsive protein</fullName>
    </recommendedName>
</protein>
<dbReference type="InterPro" id="IPR033389">
    <property type="entry name" value="AUX/IAA_dom"/>
</dbReference>
<dbReference type="PANTHER" id="PTHR31734:SF2">
    <property type="entry name" value="AUXIN-RESPONSIVE PROTEIN IAA26"/>
    <property type="match status" value="1"/>
</dbReference>
<dbReference type="Proteomes" id="UP000734854">
    <property type="component" value="Unassembled WGS sequence"/>
</dbReference>
<comment type="similarity">
    <text evidence="3 10">Belongs to the Aux/IAA family.</text>
</comment>
<comment type="subcellular location">
    <subcellularLocation>
        <location evidence="2 10">Nucleus</location>
    </subcellularLocation>
</comment>
<proteinExistence type="inferred from homology"/>
<feature type="compositionally biased region" description="Basic and acidic residues" evidence="11">
    <location>
        <begin position="157"/>
        <end position="167"/>
    </location>
</feature>
<dbReference type="Gene3D" id="3.10.20.90">
    <property type="entry name" value="Phosphatidylinositol 3-kinase Catalytic Subunit, Chain A, domain 1"/>
    <property type="match status" value="1"/>
</dbReference>
<dbReference type="InterPro" id="IPR003311">
    <property type="entry name" value="AUX_IAA"/>
</dbReference>
<evidence type="ECO:0000256" key="10">
    <source>
        <dbReference type="RuleBase" id="RU004549"/>
    </source>
</evidence>